<comment type="caution">
    <text evidence="2">The sequence shown here is derived from an EMBL/GenBank/DDBJ whole genome shotgun (WGS) entry which is preliminary data.</text>
</comment>
<evidence type="ECO:0000256" key="1">
    <source>
        <dbReference type="SAM" id="MobiDB-lite"/>
    </source>
</evidence>
<keyword evidence="3" id="KW-1185">Reference proteome</keyword>
<protein>
    <submittedName>
        <fullName evidence="2">Uncharacterized protein</fullName>
    </submittedName>
</protein>
<gene>
    <name evidence="2" type="ORF">GCM10009843_13110</name>
</gene>
<name>A0ABN2Y0Y9_9ACTN</name>
<evidence type="ECO:0000313" key="2">
    <source>
        <dbReference type="EMBL" id="GAA2119978.1"/>
    </source>
</evidence>
<sequence length="112" mass="11958">MSETPTDSAGTDEPSPSESESDSAPSGTVVQVIFKDGQITPNGDRIMADAGEPITFDIDADAAGELHFHSTPEQSIDFEPGTSSYDIVIDQPGIVEVELHEPEMLVAQLEIR</sequence>
<evidence type="ECO:0000313" key="3">
    <source>
        <dbReference type="Proteomes" id="UP001500575"/>
    </source>
</evidence>
<feature type="compositionally biased region" description="Low complexity" evidence="1">
    <location>
        <begin position="12"/>
        <end position="26"/>
    </location>
</feature>
<accession>A0ABN2Y0Y9</accession>
<organism evidence="2 3">
    <name type="scientific">Nocardioides bigeumensis</name>
    <dbReference type="NCBI Taxonomy" id="433657"/>
    <lineage>
        <taxon>Bacteria</taxon>
        <taxon>Bacillati</taxon>
        <taxon>Actinomycetota</taxon>
        <taxon>Actinomycetes</taxon>
        <taxon>Propionibacteriales</taxon>
        <taxon>Nocardioidaceae</taxon>
        <taxon>Nocardioides</taxon>
    </lineage>
</organism>
<dbReference type="Proteomes" id="UP001500575">
    <property type="component" value="Unassembled WGS sequence"/>
</dbReference>
<dbReference type="InterPro" id="IPR008972">
    <property type="entry name" value="Cupredoxin"/>
</dbReference>
<dbReference type="RefSeq" id="WP_344302870.1">
    <property type="nucleotide sequence ID" value="NZ_BAAAQQ010000004.1"/>
</dbReference>
<feature type="region of interest" description="Disordered" evidence="1">
    <location>
        <begin position="1"/>
        <end position="27"/>
    </location>
</feature>
<proteinExistence type="predicted"/>
<dbReference type="SUPFAM" id="SSF49503">
    <property type="entry name" value="Cupredoxins"/>
    <property type="match status" value="1"/>
</dbReference>
<dbReference type="EMBL" id="BAAAQQ010000004">
    <property type="protein sequence ID" value="GAA2119978.1"/>
    <property type="molecule type" value="Genomic_DNA"/>
</dbReference>
<reference evidence="2 3" key="1">
    <citation type="journal article" date="2019" name="Int. J. Syst. Evol. Microbiol.">
        <title>The Global Catalogue of Microorganisms (GCM) 10K type strain sequencing project: providing services to taxonomists for standard genome sequencing and annotation.</title>
        <authorList>
            <consortium name="The Broad Institute Genomics Platform"/>
            <consortium name="The Broad Institute Genome Sequencing Center for Infectious Disease"/>
            <person name="Wu L."/>
            <person name="Ma J."/>
        </authorList>
    </citation>
    <scope>NUCLEOTIDE SEQUENCE [LARGE SCALE GENOMIC DNA]</scope>
    <source>
        <strain evidence="2 3">JCM 16021</strain>
    </source>
</reference>